<dbReference type="RefSeq" id="WP_072852781.1">
    <property type="nucleotide sequence ID" value="NZ_FRAH01000062.1"/>
</dbReference>
<dbReference type="InterPro" id="IPR036388">
    <property type="entry name" value="WH-like_DNA-bd_sf"/>
</dbReference>
<accession>A0A1M6XFR6</accession>
<keyword evidence="3" id="KW-1185">Reference proteome</keyword>
<evidence type="ECO:0000313" key="3">
    <source>
        <dbReference type="Proteomes" id="UP000183975"/>
    </source>
</evidence>
<dbReference type="PROSITE" id="PS51118">
    <property type="entry name" value="HTH_HXLR"/>
    <property type="match status" value="1"/>
</dbReference>
<dbReference type="InterPro" id="IPR036390">
    <property type="entry name" value="WH_DNA-bd_sf"/>
</dbReference>
<dbReference type="OrthoDB" id="9791143at2"/>
<evidence type="ECO:0000259" key="1">
    <source>
        <dbReference type="PROSITE" id="PS51118"/>
    </source>
</evidence>
<dbReference type="EMBL" id="FRAH01000062">
    <property type="protein sequence ID" value="SHL04782.1"/>
    <property type="molecule type" value="Genomic_DNA"/>
</dbReference>
<dbReference type="Proteomes" id="UP000183975">
    <property type="component" value="Unassembled WGS sequence"/>
</dbReference>
<reference evidence="2 3" key="1">
    <citation type="submission" date="2016-11" db="EMBL/GenBank/DDBJ databases">
        <authorList>
            <person name="Jaros S."/>
            <person name="Januszkiewicz K."/>
            <person name="Wedrychowicz H."/>
        </authorList>
    </citation>
    <scope>NUCLEOTIDE SEQUENCE [LARGE SCALE GENOMIC DNA]</scope>
    <source>
        <strain evidence="2 3">DSM 14214</strain>
    </source>
</reference>
<gene>
    <name evidence="2" type="ORF">SAMN02745138_02784</name>
</gene>
<dbReference type="InterPro" id="IPR002577">
    <property type="entry name" value="HTH_HxlR"/>
</dbReference>
<protein>
    <submittedName>
        <fullName evidence="2">Transcriptional regulator, HxlR family</fullName>
    </submittedName>
</protein>
<evidence type="ECO:0000313" key="2">
    <source>
        <dbReference type="EMBL" id="SHL04782.1"/>
    </source>
</evidence>
<dbReference type="SUPFAM" id="SSF46785">
    <property type="entry name" value="Winged helix' DNA-binding domain"/>
    <property type="match status" value="1"/>
</dbReference>
<dbReference type="Gene3D" id="1.10.10.10">
    <property type="entry name" value="Winged helix-like DNA-binding domain superfamily/Winged helix DNA-binding domain"/>
    <property type="match status" value="1"/>
</dbReference>
<organism evidence="2 3">
    <name type="scientific">Anaerotignum lactatifermentans DSM 14214</name>
    <dbReference type="NCBI Taxonomy" id="1121323"/>
    <lineage>
        <taxon>Bacteria</taxon>
        <taxon>Bacillati</taxon>
        <taxon>Bacillota</taxon>
        <taxon>Clostridia</taxon>
        <taxon>Lachnospirales</taxon>
        <taxon>Anaerotignaceae</taxon>
        <taxon>Anaerotignum</taxon>
    </lineage>
</organism>
<name>A0A1M6XFR6_9FIRM</name>
<proteinExistence type="predicted"/>
<dbReference type="Pfam" id="PF01638">
    <property type="entry name" value="HxlR"/>
    <property type="match status" value="1"/>
</dbReference>
<sequence>MNDMEYQNLPKCPVETTLLFLKDRECIILLGYILLGVLESSELQKMTAMSEKTYQKTLDTLWKNGLITCENGILPTELGESLKPVILTMAEWGEKYKTQQKN</sequence>
<feature type="domain" description="HTH hxlR-type" evidence="1">
    <location>
        <begin position="12"/>
        <end position="101"/>
    </location>
</feature>
<dbReference type="AlphaFoldDB" id="A0A1M6XFR6"/>